<comment type="caution">
    <text evidence="9">The sequence shown here is derived from an EMBL/GenBank/DDBJ whole genome shotgun (WGS) entry which is preliminary data.</text>
</comment>
<evidence type="ECO:0000259" key="7">
    <source>
        <dbReference type="Pfam" id="PF02558"/>
    </source>
</evidence>
<dbReference type="InterPro" id="IPR013328">
    <property type="entry name" value="6PGD_dom2"/>
</dbReference>
<dbReference type="Proteomes" id="UP000646827">
    <property type="component" value="Unassembled WGS sequence"/>
</dbReference>
<dbReference type="NCBIfam" id="TIGR00745">
    <property type="entry name" value="apbA_panE"/>
    <property type="match status" value="1"/>
</dbReference>
<dbReference type="SUPFAM" id="SSF51735">
    <property type="entry name" value="NAD(P)-binding Rossmann-fold domains"/>
    <property type="match status" value="1"/>
</dbReference>
<dbReference type="PANTHER" id="PTHR43765">
    <property type="entry name" value="2-DEHYDROPANTOATE 2-REDUCTASE-RELATED"/>
    <property type="match status" value="1"/>
</dbReference>
<dbReference type="GO" id="GO:0050661">
    <property type="term" value="F:NADP binding"/>
    <property type="evidence" value="ECO:0007669"/>
    <property type="project" value="TreeGrafter"/>
</dbReference>
<dbReference type="GO" id="GO:0015940">
    <property type="term" value="P:pantothenate biosynthetic process"/>
    <property type="evidence" value="ECO:0007669"/>
    <property type="project" value="InterPro"/>
</dbReference>
<proteinExistence type="inferred from homology"/>
<dbReference type="OrthoDB" id="73846at2759"/>
<dbReference type="EC" id="1.1.1.169" evidence="2 6"/>
<dbReference type="AlphaFoldDB" id="A0A8H7RVZ9"/>
<evidence type="ECO:0000313" key="10">
    <source>
        <dbReference type="Proteomes" id="UP000646827"/>
    </source>
</evidence>
<dbReference type="Pfam" id="PF08546">
    <property type="entry name" value="ApbA_C"/>
    <property type="match status" value="1"/>
</dbReference>
<evidence type="ECO:0000256" key="2">
    <source>
        <dbReference type="ARBA" id="ARBA00013014"/>
    </source>
</evidence>
<dbReference type="Gene3D" id="3.40.50.720">
    <property type="entry name" value="NAD(P)-binding Rossmann-like Domain"/>
    <property type="match status" value="1"/>
</dbReference>
<comment type="catalytic activity">
    <reaction evidence="6">
        <text>(R)-pantoate + NADP(+) = 2-dehydropantoate + NADPH + H(+)</text>
        <dbReference type="Rhea" id="RHEA:16233"/>
        <dbReference type="ChEBI" id="CHEBI:11561"/>
        <dbReference type="ChEBI" id="CHEBI:15378"/>
        <dbReference type="ChEBI" id="CHEBI:15980"/>
        <dbReference type="ChEBI" id="CHEBI:57783"/>
        <dbReference type="ChEBI" id="CHEBI:58349"/>
        <dbReference type="EC" id="1.1.1.169"/>
    </reaction>
</comment>
<evidence type="ECO:0000256" key="6">
    <source>
        <dbReference type="RuleBase" id="RU362068"/>
    </source>
</evidence>
<accession>A0A8H7RVZ9</accession>
<comment type="similarity">
    <text evidence="1 6">Belongs to the ketopantoate reductase family.</text>
</comment>
<organism evidence="9 10">
    <name type="scientific">Circinella minor</name>
    <dbReference type="NCBI Taxonomy" id="1195481"/>
    <lineage>
        <taxon>Eukaryota</taxon>
        <taxon>Fungi</taxon>
        <taxon>Fungi incertae sedis</taxon>
        <taxon>Mucoromycota</taxon>
        <taxon>Mucoromycotina</taxon>
        <taxon>Mucoromycetes</taxon>
        <taxon>Mucorales</taxon>
        <taxon>Lichtheimiaceae</taxon>
        <taxon>Circinella</taxon>
    </lineage>
</organism>
<protein>
    <recommendedName>
        <fullName evidence="2 6">2-dehydropantoate 2-reductase</fullName>
        <ecNumber evidence="2 6">1.1.1.169</ecNumber>
    </recommendedName>
    <alternativeName>
        <fullName evidence="5 6">Ketopantoate reductase</fullName>
    </alternativeName>
</protein>
<gene>
    <name evidence="9" type="ORF">INT45_006821</name>
</gene>
<feature type="domain" description="Ketopantoate reductase C-terminal" evidence="8">
    <location>
        <begin position="210"/>
        <end position="331"/>
    </location>
</feature>
<dbReference type="InterPro" id="IPR013752">
    <property type="entry name" value="KPA_reductase"/>
</dbReference>
<dbReference type="PANTHER" id="PTHR43765:SF2">
    <property type="entry name" value="2-DEHYDROPANTOATE 2-REDUCTASE"/>
    <property type="match status" value="1"/>
</dbReference>
<evidence type="ECO:0000256" key="3">
    <source>
        <dbReference type="ARBA" id="ARBA00022857"/>
    </source>
</evidence>
<sequence length="337" mass="37728">MRYHILGTGAIGCHLAYDLKSRHNVTLILRSKNALEDFNKRQNQIVYRQVNQTEFVGKTGFDTMVAGDNHGADDGKPSNMMEAVVVTTKAQHAQEAVRSIKPFLSKSSTLILFQNGMGIADELLETLWPTSEERKNAPTIVLGVNRHSIMRTEPFTILHNAGWYKPDDGYFMSPFPTSLEQDREDQVQTVMKGFLDLPSLNAKIIKWKELQTTMMRKLVVNAGLNAATGILESSNGGLIASSYGRELIRQVCEECALVLSELNTTPDDLYDMVYGTAHDAAPNTCSTVQDIKAKRLTEIEYINGYIIRLAKERNIPVPTNKFLVTLLHAKEHFIQAK</sequence>
<evidence type="ECO:0000259" key="8">
    <source>
        <dbReference type="Pfam" id="PF08546"/>
    </source>
</evidence>
<keyword evidence="10" id="KW-1185">Reference proteome</keyword>
<dbReference type="InterPro" id="IPR050838">
    <property type="entry name" value="Ketopantoate_reductase"/>
</dbReference>
<dbReference type="InterPro" id="IPR036291">
    <property type="entry name" value="NAD(P)-bd_dom_sf"/>
</dbReference>
<feature type="domain" description="Ketopantoate reductase N-terminal" evidence="7">
    <location>
        <begin position="3"/>
        <end position="161"/>
    </location>
</feature>
<dbReference type="SUPFAM" id="SSF48179">
    <property type="entry name" value="6-phosphogluconate dehydrogenase C-terminal domain-like"/>
    <property type="match status" value="1"/>
</dbReference>
<dbReference type="InterPro" id="IPR013332">
    <property type="entry name" value="KPR_N"/>
</dbReference>
<dbReference type="InterPro" id="IPR008927">
    <property type="entry name" value="6-PGluconate_DH-like_C_sf"/>
</dbReference>
<evidence type="ECO:0000313" key="9">
    <source>
        <dbReference type="EMBL" id="KAG2218186.1"/>
    </source>
</evidence>
<evidence type="ECO:0000256" key="4">
    <source>
        <dbReference type="ARBA" id="ARBA00023002"/>
    </source>
</evidence>
<dbReference type="Pfam" id="PF02558">
    <property type="entry name" value="ApbA"/>
    <property type="match status" value="1"/>
</dbReference>
<name>A0A8H7RVZ9_9FUNG</name>
<dbReference type="InterPro" id="IPR003710">
    <property type="entry name" value="ApbA"/>
</dbReference>
<dbReference type="GO" id="GO:0008677">
    <property type="term" value="F:2-dehydropantoate 2-reductase activity"/>
    <property type="evidence" value="ECO:0007669"/>
    <property type="project" value="UniProtKB-EC"/>
</dbReference>
<keyword evidence="3 6" id="KW-0521">NADP</keyword>
<dbReference type="Gene3D" id="1.10.1040.10">
    <property type="entry name" value="N-(1-d-carboxylethyl)-l-norvaline Dehydrogenase, domain 2"/>
    <property type="match status" value="1"/>
</dbReference>
<reference evidence="9 10" key="1">
    <citation type="submission" date="2020-12" db="EMBL/GenBank/DDBJ databases">
        <title>Metabolic potential, ecology and presence of endohyphal bacteria is reflected in genomic diversity of Mucoromycotina.</title>
        <authorList>
            <person name="Muszewska A."/>
            <person name="Okrasinska A."/>
            <person name="Steczkiewicz K."/>
            <person name="Drgas O."/>
            <person name="Orlowska M."/>
            <person name="Perlinska-Lenart U."/>
            <person name="Aleksandrzak-Piekarczyk T."/>
            <person name="Szatraj K."/>
            <person name="Zielenkiewicz U."/>
            <person name="Pilsyk S."/>
            <person name="Malc E."/>
            <person name="Mieczkowski P."/>
            <person name="Kruszewska J.S."/>
            <person name="Biernat P."/>
            <person name="Pawlowska J."/>
        </authorList>
    </citation>
    <scope>NUCLEOTIDE SEQUENCE [LARGE SCALE GENOMIC DNA]</scope>
    <source>
        <strain evidence="9 10">CBS 142.35</strain>
    </source>
</reference>
<evidence type="ECO:0000256" key="5">
    <source>
        <dbReference type="ARBA" id="ARBA00032024"/>
    </source>
</evidence>
<comment type="function">
    <text evidence="6">Catalyzes the NADPH-dependent reduction of ketopantoate into pantoic acid.</text>
</comment>
<dbReference type="EMBL" id="JAEPRB010000246">
    <property type="protein sequence ID" value="KAG2218186.1"/>
    <property type="molecule type" value="Genomic_DNA"/>
</dbReference>
<dbReference type="GO" id="GO:0005739">
    <property type="term" value="C:mitochondrion"/>
    <property type="evidence" value="ECO:0007669"/>
    <property type="project" value="TreeGrafter"/>
</dbReference>
<evidence type="ECO:0000256" key="1">
    <source>
        <dbReference type="ARBA" id="ARBA00007870"/>
    </source>
</evidence>
<keyword evidence="4 6" id="KW-0560">Oxidoreductase</keyword>